<feature type="compositionally biased region" description="Basic residues" evidence="1">
    <location>
        <begin position="147"/>
        <end position="159"/>
    </location>
</feature>
<name>A0A0G4FIA9_VITBC</name>
<feature type="signal peptide" evidence="2">
    <location>
        <begin position="1"/>
        <end position="30"/>
    </location>
</feature>
<dbReference type="InParanoid" id="A0A0G4FIA9"/>
<feature type="region of interest" description="Disordered" evidence="1">
    <location>
        <begin position="40"/>
        <end position="82"/>
    </location>
</feature>
<proteinExistence type="predicted"/>
<gene>
    <name evidence="3" type="ORF">Vbra_4443</name>
</gene>
<evidence type="ECO:0000313" key="4">
    <source>
        <dbReference type="Proteomes" id="UP000041254"/>
    </source>
</evidence>
<organism evidence="3 4">
    <name type="scientific">Vitrella brassicaformis (strain CCMP3155)</name>
    <dbReference type="NCBI Taxonomy" id="1169540"/>
    <lineage>
        <taxon>Eukaryota</taxon>
        <taxon>Sar</taxon>
        <taxon>Alveolata</taxon>
        <taxon>Colpodellida</taxon>
        <taxon>Vitrellaceae</taxon>
        <taxon>Vitrella</taxon>
    </lineage>
</organism>
<reference evidence="3 4" key="1">
    <citation type="submission" date="2014-11" db="EMBL/GenBank/DDBJ databases">
        <authorList>
            <person name="Zhu J."/>
            <person name="Qi W."/>
            <person name="Song R."/>
        </authorList>
    </citation>
    <scope>NUCLEOTIDE SEQUENCE [LARGE SCALE GENOMIC DNA]</scope>
</reference>
<feature type="compositionally biased region" description="Pro residues" evidence="1">
    <location>
        <begin position="46"/>
        <end position="58"/>
    </location>
</feature>
<keyword evidence="4" id="KW-1185">Reference proteome</keyword>
<feature type="region of interest" description="Disordered" evidence="1">
    <location>
        <begin position="138"/>
        <end position="159"/>
    </location>
</feature>
<evidence type="ECO:0000256" key="2">
    <source>
        <dbReference type="SAM" id="SignalP"/>
    </source>
</evidence>
<sequence>MRGPDALGVGSCMMTMLVLLLICVCSFTDAFHLPPHQLLPSRPQTLPHPQPHPQPQPQGQPQTVLRQYAGTEQLDASGAGGGDTLMQALVAGRISEEVFLYERDRQERERLLALFEKESSDDMKKQLLDLLMRKEGGMMMKAGGPKKGAKKAAPKKPLP</sequence>
<dbReference type="EMBL" id="CDMY01000437">
    <property type="protein sequence ID" value="CEM12834.1"/>
    <property type="molecule type" value="Genomic_DNA"/>
</dbReference>
<accession>A0A0G4FIA9</accession>
<evidence type="ECO:0000313" key="3">
    <source>
        <dbReference type="EMBL" id="CEM12834.1"/>
    </source>
</evidence>
<dbReference type="AlphaFoldDB" id="A0A0G4FIA9"/>
<protein>
    <submittedName>
        <fullName evidence="3">Uncharacterized protein</fullName>
    </submittedName>
</protein>
<feature type="chain" id="PRO_5005188659" evidence="2">
    <location>
        <begin position="31"/>
        <end position="159"/>
    </location>
</feature>
<dbReference type="Proteomes" id="UP000041254">
    <property type="component" value="Unassembled WGS sequence"/>
</dbReference>
<keyword evidence="2" id="KW-0732">Signal</keyword>
<evidence type="ECO:0000256" key="1">
    <source>
        <dbReference type="SAM" id="MobiDB-lite"/>
    </source>
</evidence>
<dbReference type="VEuPathDB" id="CryptoDB:Vbra_4443"/>